<dbReference type="Proteomes" id="UP000799764">
    <property type="component" value="Unassembled WGS sequence"/>
</dbReference>
<dbReference type="GO" id="GO:0005634">
    <property type="term" value="C:nucleus"/>
    <property type="evidence" value="ECO:0007669"/>
    <property type="project" value="InterPro"/>
</dbReference>
<name>A0A9P4UAG7_9PLEO</name>
<dbReference type="GO" id="GO:0008270">
    <property type="term" value="F:zinc ion binding"/>
    <property type="evidence" value="ECO:0007669"/>
    <property type="project" value="UniProtKB-KW"/>
</dbReference>
<dbReference type="GO" id="GO:0036297">
    <property type="term" value="P:interstrand cross-link repair"/>
    <property type="evidence" value="ECO:0007669"/>
    <property type="project" value="InterPro"/>
</dbReference>
<dbReference type="AlphaFoldDB" id="A0A9P4UAG7"/>
<dbReference type="SUPFAM" id="SSF57850">
    <property type="entry name" value="RING/U-box"/>
    <property type="match status" value="1"/>
</dbReference>
<evidence type="ECO:0000256" key="1">
    <source>
        <dbReference type="PROSITE-ProRule" id="PRU00175"/>
    </source>
</evidence>
<dbReference type="InterPro" id="IPR013083">
    <property type="entry name" value="Znf_RING/FYVE/PHD"/>
</dbReference>
<evidence type="ECO:0000313" key="4">
    <source>
        <dbReference type="Proteomes" id="UP000799764"/>
    </source>
</evidence>
<dbReference type="InterPro" id="IPR037381">
    <property type="entry name" value="RFWD3"/>
</dbReference>
<gene>
    <name evidence="3" type="ORF">P171DRAFT_487177</name>
</gene>
<dbReference type="Gene3D" id="3.30.40.10">
    <property type="entry name" value="Zinc/RING finger domain, C3HC4 (zinc finger)"/>
    <property type="match status" value="1"/>
</dbReference>
<keyword evidence="1" id="KW-0862">Zinc</keyword>
<comment type="caution">
    <text evidence="3">The sequence shown here is derived from an EMBL/GenBank/DDBJ whole genome shotgun (WGS) entry which is preliminary data.</text>
</comment>
<organism evidence="3 4">
    <name type="scientific">Karstenula rhodostoma CBS 690.94</name>
    <dbReference type="NCBI Taxonomy" id="1392251"/>
    <lineage>
        <taxon>Eukaryota</taxon>
        <taxon>Fungi</taxon>
        <taxon>Dikarya</taxon>
        <taxon>Ascomycota</taxon>
        <taxon>Pezizomycotina</taxon>
        <taxon>Dothideomycetes</taxon>
        <taxon>Pleosporomycetidae</taxon>
        <taxon>Pleosporales</taxon>
        <taxon>Massarineae</taxon>
        <taxon>Didymosphaeriaceae</taxon>
        <taxon>Karstenula</taxon>
    </lineage>
</organism>
<keyword evidence="1" id="KW-0863">Zinc-finger</keyword>
<dbReference type="SMART" id="SM00184">
    <property type="entry name" value="RING"/>
    <property type="match status" value="1"/>
</dbReference>
<evidence type="ECO:0000313" key="3">
    <source>
        <dbReference type="EMBL" id="KAF2443225.1"/>
    </source>
</evidence>
<dbReference type="InterPro" id="IPR001841">
    <property type="entry name" value="Znf_RING"/>
</dbReference>
<protein>
    <recommendedName>
        <fullName evidence="2">RING-type domain-containing protein</fullName>
    </recommendedName>
</protein>
<evidence type="ECO:0000259" key="2">
    <source>
        <dbReference type="PROSITE" id="PS50089"/>
    </source>
</evidence>
<dbReference type="OrthoDB" id="8062037at2759"/>
<keyword evidence="4" id="KW-1185">Reference proteome</keyword>
<proteinExistence type="predicted"/>
<dbReference type="Pfam" id="PF13639">
    <property type="entry name" value="zf-RING_2"/>
    <property type="match status" value="1"/>
</dbReference>
<dbReference type="EMBL" id="MU001503">
    <property type="protein sequence ID" value="KAF2443225.1"/>
    <property type="molecule type" value="Genomic_DNA"/>
</dbReference>
<dbReference type="GO" id="GO:0004842">
    <property type="term" value="F:ubiquitin-protein transferase activity"/>
    <property type="evidence" value="ECO:0007669"/>
    <property type="project" value="InterPro"/>
</dbReference>
<dbReference type="PANTHER" id="PTHR16047:SF7">
    <property type="entry name" value="E3 UBIQUITIN-PROTEIN LIGASE RFWD3"/>
    <property type="match status" value="1"/>
</dbReference>
<dbReference type="GO" id="GO:0016567">
    <property type="term" value="P:protein ubiquitination"/>
    <property type="evidence" value="ECO:0007669"/>
    <property type="project" value="InterPro"/>
</dbReference>
<dbReference type="PANTHER" id="PTHR16047">
    <property type="entry name" value="RFWD3 PROTEIN"/>
    <property type="match status" value="1"/>
</dbReference>
<accession>A0A9P4UAG7</accession>
<keyword evidence="1" id="KW-0479">Metal-binding</keyword>
<reference evidence="3" key="1">
    <citation type="journal article" date="2020" name="Stud. Mycol.">
        <title>101 Dothideomycetes genomes: a test case for predicting lifestyles and emergence of pathogens.</title>
        <authorList>
            <person name="Haridas S."/>
            <person name="Albert R."/>
            <person name="Binder M."/>
            <person name="Bloem J."/>
            <person name="Labutti K."/>
            <person name="Salamov A."/>
            <person name="Andreopoulos B."/>
            <person name="Baker S."/>
            <person name="Barry K."/>
            <person name="Bills G."/>
            <person name="Bluhm B."/>
            <person name="Cannon C."/>
            <person name="Castanera R."/>
            <person name="Culley D."/>
            <person name="Daum C."/>
            <person name="Ezra D."/>
            <person name="Gonzalez J."/>
            <person name="Henrissat B."/>
            <person name="Kuo A."/>
            <person name="Liang C."/>
            <person name="Lipzen A."/>
            <person name="Lutzoni F."/>
            <person name="Magnuson J."/>
            <person name="Mondo S."/>
            <person name="Nolan M."/>
            <person name="Ohm R."/>
            <person name="Pangilinan J."/>
            <person name="Park H.-J."/>
            <person name="Ramirez L."/>
            <person name="Alfaro M."/>
            <person name="Sun H."/>
            <person name="Tritt A."/>
            <person name="Yoshinaga Y."/>
            <person name="Zwiers L.-H."/>
            <person name="Turgeon B."/>
            <person name="Goodwin S."/>
            <person name="Spatafora J."/>
            <person name="Crous P."/>
            <person name="Grigoriev I."/>
        </authorList>
    </citation>
    <scope>NUCLEOTIDE SEQUENCE</scope>
    <source>
        <strain evidence="3">CBS 690.94</strain>
    </source>
</reference>
<sequence length="337" mass="36918">MDNFIRTKLQPSDSCIICSDHFSASHTPVALPCHHIFGHACIANWLHNGRGATNSCPICRREIYTPTDGGAFTTASIWTALCAASPDRIHDFMSALWPRVAALFGDDPTATFTTRDLLAQAVLPALRSMSNTAGPFADCHSLVASIWNSLGRPNTASGLAIPLVRLARLMAQTSSILPKWITTVPRTSLLFWRANACLGTSSTEISWAQLSEAAALSNPRYFPFLHLYTVLLSQHVVHARPTNTGPSHDAILERCCGKIGGEWVGKPPDGFKESVVGVYEELRRHQLEEKRISLRGHEEEKGVVTGLWAMAGWRREDVGRGKPAVELRKKVSGGWSD</sequence>
<feature type="domain" description="RING-type" evidence="2">
    <location>
        <begin position="15"/>
        <end position="60"/>
    </location>
</feature>
<dbReference type="PROSITE" id="PS50089">
    <property type="entry name" value="ZF_RING_2"/>
    <property type="match status" value="1"/>
</dbReference>